<sequence length="347" mass="38246">MKKVFHFLNTGNYSGAENVVTNIALLVDGYDHYYVSPDGDINAILNELGINHISIESLSIDSMKQIIVKHKPDIVHAHDFRASIFAAKNAKLIKENNGKIISHLHNNDPRMAKVGSLPLIYRLAMPKFDNILVVSKAVINEYVFEHSLGKKAIILNNIVNQKMIEKKSVELVAPSSDLIMVARLVEQKNPIRFVKLVGELANVVPNIKVIMVGDGDMREKIVNTIEKLGLTDNISMVGYVSNPYPYVKAAKISILTSSWEGFGLSALEALILGKPVVATRVGGLAGFINEVNGLLSDDDEEIVEEIIKLFSDNDYYKAKSNAALASSTRINNIEGFISTIKKVYEGI</sequence>
<dbReference type="PANTHER" id="PTHR12526:SF630">
    <property type="entry name" value="GLYCOSYLTRANSFERASE"/>
    <property type="match status" value="1"/>
</dbReference>
<feature type="domain" description="Glycosyl transferase family 1" evidence="1">
    <location>
        <begin position="173"/>
        <end position="322"/>
    </location>
</feature>
<dbReference type="EMBL" id="CP037940">
    <property type="protein sequence ID" value="QBO37075.1"/>
    <property type="molecule type" value="Genomic_DNA"/>
</dbReference>
<dbReference type="KEGG" id="wei:EQG49_11735"/>
<dbReference type="Pfam" id="PF13439">
    <property type="entry name" value="Glyco_transf_4"/>
    <property type="match status" value="1"/>
</dbReference>
<dbReference type="PANTHER" id="PTHR12526">
    <property type="entry name" value="GLYCOSYLTRANSFERASE"/>
    <property type="match status" value="1"/>
</dbReference>
<dbReference type="GO" id="GO:0016757">
    <property type="term" value="F:glycosyltransferase activity"/>
    <property type="evidence" value="ECO:0007669"/>
    <property type="project" value="InterPro"/>
</dbReference>
<dbReference type="AlphaFoldDB" id="A0A4V1AIY0"/>
<organism evidence="3 4">
    <name type="scientific">Periweissella cryptocerci</name>
    <dbReference type="NCBI Taxonomy" id="2506420"/>
    <lineage>
        <taxon>Bacteria</taxon>
        <taxon>Bacillati</taxon>
        <taxon>Bacillota</taxon>
        <taxon>Bacilli</taxon>
        <taxon>Lactobacillales</taxon>
        <taxon>Lactobacillaceae</taxon>
        <taxon>Periweissella</taxon>
    </lineage>
</organism>
<dbReference type="CDD" id="cd03811">
    <property type="entry name" value="GT4_GT28_WabH-like"/>
    <property type="match status" value="1"/>
</dbReference>
<evidence type="ECO:0000259" key="2">
    <source>
        <dbReference type="Pfam" id="PF13439"/>
    </source>
</evidence>
<gene>
    <name evidence="3" type="ORF">EQG49_11735</name>
</gene>
<dbReference type="OrthoDB" id="2146956at2"/>
<dbReference type="Pfam" id="PF00534">
    <property type="entry name" value="Glycos_transf_1"/>
    <property type="match status" value="1"/>
</dbReference>
<dbReference type="Proteomes" id="UP000292886">
    <property type="component" value="Chromosome"/>
</dbReference>
<reference evidence="4" key="1">
    <citation type="submission" date="2019-03" db="EMBL/GenBank/DDBJ databases">
        <title>Weissella sp. 26KH-42 Genome sequencing.</title>
        <authorList>
            <person name="Heo J."/>
            <person name="Kim S.-J."/>
            <person name="Kim J.-S."/>
            <person name="Hong S.-B."/>
            <person name="Kwon S.-W."/>
        </authorList>
    </citation>
    <scope>NUCLEOTIDE SEQUENCE [LARGE SCALE GENOMIC DNA]</scope>
    <source>
        <strain evidence="4">26KH-42</strain>
    </source>
</reference>
<dbReference type="SUPFAM" id="SSF53756">
    <property type="entry name" value="UDP-Glycosyltransferase/glycogen phosphorylase"/>
    <property type="match status" value="1"/>
</dbReference>
<dbReference type="Gene3D" id="3.40.50.2000">
    <property type="entry name" value="Glycogen Phosphorylase B"/>
    <property type="match status" value="2"/>
</dbReference>
<evidence type="ECO:0000313" key="4">
    <source>
        <dbReference type="Proteomes" id="UP000292886"/>
    </source>
</evidence>
<evidence type="ECO:0000313" key="3">
    <source>
        <dbReference type="EMBL" id="QBO37075.1"/>
    </source>
</evidence>
<protein>
    <submittedName>
        <fullName evidence="3">Glycosyltransferase</fullName>
    </submittedName>
</protein>
<dbReference type="InterPro" id="IPR028098">
    <property type="entry name" value="Glyco_trans_4-like_N"/>
</dbReference>
<keyword evidence="4" id="KW-1185">Reference proteome</keyword>
<dbReference type="InterPro" id="IPR001296">
    <property type="entry name" value="Glyco_trans_1"/>
</dbReference>
<feature type="domain" description="Glycosyltransferase subfamily 4-like N-terminal" evidence="2">
    <location>
        <begin position="60"/>
        <end position="143"/>
    </location>
</feature>
<proteinExistence type="predicted"/>
<evidence type="ECO:0000259" key="1">
    <source>
        <dbReference type="Pfam" id="PF00534"/>
    </source>
</evidence>
<accession>A0A4V1AIY0</accession>
<dbReference type="RefSeq" id="WP_133364152.1">
    <property type="nucleotide sequence ID" value="NZ_CP037940.1"/>
</dbReference>
<name>A0A4V1AIY0_9LACO</name>
<keyword evidence="3" id="KW-0808">Transferase</keyword>